<gene>
    <name evidence="1" type="ORF">Q4521_09965</name>
</gene>
<evidence type="ECO:0000313" key="2">
    <source>
        <dbReference type="Proteomes" id="UP001169760"/>
    </source>
</evidence>
<organism evidence="1 2">
    <name type="scientific">Saccharophagus degradans</name>
    <dbReference type="NCBI Taxonomy" id="86304"/>
    <lineage>
        <taxon>Bacteria</taxon>
        <taxon>Pseudomonadati</taxon>
        <taxon>Pseudomonadota</taxon>
        <taxon>Gammaproteobacteria</taxon>
        <taxon>Cellvibrionales</taxon>
        <taxon>Cellvibrionaceae</taxon>
        <taxon>Saccharophagus</taxon>
    </lineage>
</organism>
<dbReference type="AlphaFoldDB" id="A0AAW7X8A9"/>
<comment type="caution">
    <text evidence="1">The sequence shown here is derived from an EMBL/GenBank/DDBJ whole genome shotgun (WGS) entry which is preliminary data.</text>
</comment>
<proteinExistence type="predicted"/>
<dbReference type="EMBL" id="JAUOPB010000006">
    <property type="protein sequence ID" value="MDO6422801.1"/>
    <property type="molecule type" value="Genomic_DNA"/>
</dbReference>
<sequence>MPIKKPYRRTARVFTDGAYSNSGKWKYILHRNYADSPDRFVRSFLLIQSDLVEIFKYIEPSDVNRNTYSHKTHELFLRTCVEVEANCTAILKENGYSRKGDWNMCDYKKIQQSHYLSMYKVKIPYWHGDEGVRTPFSAWESEGKLDWYTSYNNVKHDRHNNFEQANFKNLIEAVCALGALISSQFIDNDFSPGGFGLSVNPGIPDDGFEPAIGEFLQVAYPTDIPDEDKYDFSISDIDFSVDIFQNFVYR</sequence>
<protein>
    <submittedName>
        <fullName evidence="1">Uncharacterized protein</fullName>
    </submittedName>
</protein>
<reference evidence="1" key="1">
    <citation type="submission" date="2023-07" db="EMBL/GenBank/DDBJ databases">
        <title>Genome content predicts the carbon catabolic preferences of heterotrophic bacteria.</title>
        <authorList>
            <person name="Gralka M."/>
        </authorList>
    </citation>
    <scope>NUCLEOTIDE SEQUENCE</scope>
    <source>
        <strain evidence="1">I3M17_2</strain>
    </source>
</reference>
<accession>A0AAW7X8A9</accession>
<name>A0AAW7X8A9_9GAMM</name>
<dbReference type="RefSeq" id="WP_303492692.1">
    <property type="nucleotide sequence ID" value="NZ_JAUOPB010000006.1"/>
</dbReference>
<dbReference type="Proteomes" id="UP001169760">
    <property type="component" value="Unassembled WGS sequence"/>
</dbReference>
<evidence type="ECO:0000313" key="1">
    <source>
        <dbReference type="EMBL" id="MDO6422801.1"/>
    </source>
</evidence>